<name>A0AAV3S0D9_LITER</name>
<sequence length="271" mass="30282">MEQGGTSLIGVTTRARSGAHPQPPRESHPPGIPRPKAKEASRDKPANMSYHKPRSYVEELVEGIITKGGKIDNKEDEKGHPVPFATSTRRVVITTKKTILPDPSPLVGPHIGTTEGVIQARVPRGEDNAGGSEDVIAKLQRQVEEIDNMLKDIAPSKVTAKHCTLLPFSHRLRHKSMPKDFRMPKFKTYDGMGYPSNHTKAYDSQLSLRASEDDVYARAFPSSLIGAALKWFHKLPPDTIDCWQDFMDVFMDKFEESIVAEQDEEELMNLK</sequence>
<keyword evidence="4" id="KW-1185">Reference proteome</keyword>
<dbReference type="Pfam" id="PF03732">
    <property type="entry name" value="Retrotrans_gag"/>
    <property type="match status" value="1"/>
</dbReference>
<evidence type="ECO:0000256" key="1">
    <source>
        <dbReference type="SAM" id="MobiDB-lite"/>
    </source>
</evidence>
<feature type="compositionally biased region" description="Basic and acidic residues" evidence="1">
    <location>
        <begin position="36"/>
        <end position="45"/>
    </location>
</feature>
<feature type="domain" description="Retrotransposon gag" evidence="2">
    <location>
        <begin position="219"/>
        <end position="271"/>
    </location>
</feature>
<evidence type="ECO:0000313" key="3">
    <source>
        <dbReference type="EMBL" id="GAA0186803.1"/>
    </source>
</evidence>
<dbReference type="PANTHER" id="PTHR33223">
    <property type="entry name" value="CCHC-TYPE DOMAIN-CONTAINING PROTEIN"/>
    <property type="match status" value="1"/>
</dbReference>
<organism evidence="3 4">
    <name type="scientific">Lithospermum erythrorhizon</name>
    <name type="common">Purple gromwell</name>
    <name type="synonym">Lithospermum officinale var. erythrorhizon</name>
    <dbReference type="NCBI Taxonomy" id="34254"/>
    <lineage>
        <taxon>Eukaryota</taxon>
        <taxon>Viridiplantae</taxon>
        <taxon>Streptophyta</taxon>
        <taxon>Embryophyta</taxon>
        <taxon>Tracheophyta</taxon>
        <taxon>Spermatophyta</taxon>
        <taxon>Magnoliopsida</taxon>
        <taxon>eudicotyledons</taxon>
        <taxon>Gunneridae</taxon>
        <taxon>Pentapetalae</taxon>
        <taxon>asterids</taxon>
        <taxon>lamiids</taxon>
        <taxon>Boraginales</taxon>
        <taxon>Boraginaceae</taxon>
        <taxon>Boraginoideae</taxon>
        <taxon>Lithospermeae</taxon>
        <taxon>Lithospermum</taxon>
    </lineage>
</organism>
<feature type="region of interest" description="Disordered" evidence="1">
    <location>
        <begin position="1"/>
        <end position="51"/>
    </location>
</feature>
<reference evidence="3 4" key="1">
    <citation type="submission" date="2024-01" db="EMBL/GenBank/DDBJ databases">
        <title>The complete chloroplast genome sequence of Lithospermum erythrorhizon: insights into the phylogenetic relationship among Boraginaceae species and the maternal lineages of purple gromwells.</title>
        <authorList>
            <person name="Okada T."/>
            <person name="Watanabe K."/>
        </authorList>
    </citation>
    <scope>NUCLEOTIDE SEQUENCE [LARGE SCALE GENOMIC DNA]</scope>
</reference>
<protein>
    <recommendedName>
        <fullName evidence="2">Retrotransposon gag domain-containing protein</fullName>
    </recommendedName>
</protein>
<accession>A0AAV3S0D9</accession>
<dbReference type="InterPro" id="IPR005162">
    <property type="entry name" value="Retrotrans_gag_dom"/>
</dbReference>
<dbReference type="Proteomes" id="UP001454036">
    <property type="component" value="Unassembled WGS sequence"/>
</dbReference>
<dbReference type="PANTHER" id="PTHR33223:SF8">
    <property type="entry name" value="OS04G0172440 PROTEIN"/>
    <property type="match status" value="1"/>
</dbReference>
<comment type="caution">
    <text evidence="3">The sequence shown here is derived from an EMBL/GenBank/DDBJ whole genome shotgun (WGS) entry which is preliminary data.</text>
</comment>
<gene>
    <name evidence="3" type="ORF">LIER_34091</name>
</gene>
<dbReference type="EMBL" id="BAABME010014047">
    <property type="protein sequence ID" value="GAA0186803.1"/>
    <property type="molecule type" value="Genomic_DNA"/>
</dbReference>
<evidence type="ECO:0000259" key="2">
    <source>
        <dbReference type="Pfam" id="PF03732"/>
    </source>
</evidence>
<feature type="compositionally biased region" description="Polar residues" evidence="1">
    <location>
        <begin position="1"/>
        <end position="10"/>
    </location>
</feature>
<proteinExistence type="predicted"/>
<evidence type="ECO:0000313" key="4">
    <source>
        <dbReference type="Proteomes" id="UP001454036"/>
    </source>
</evidence>
<dbReference type="AlphaFoldDB" id="A0AAV3S0D9"/>